<dbReference type="RefSeq" id="WP_180833623.1">
    <property type="nucleotide sequence ID" value="NZ_CP054134.1"/>
</dbReference>
<evidence type="ECO:0000313" key="1">
    <source>
        <dbReference type="EMBL" id="QLL97745.1"/>
    </source>
</evidence>
<dbReference type="EMBL" id="CP054134">
    <property type="protein sequence ID" value="QLL97745.1"/>
    <property type="molecule type" value="Genomic_DNA"/>
</dbReference>
<organism evidence="1 2">
    <name type="scientific">Streptococcus oralis subsp. oralis</name>
    <dbReference type="NCBI Taxonomy" id="1891914"/>
    <lineage>
        <taxon>Bacteria</taxon>
        <taxon>Bacillati</taxon>
        <taxon>Bacillota</taxon>
        <taxon>Bacilli</taxon>
        <taxon>Lactobacillales</taxon>
        <taxon>Streptococcaceae</taxon>
        <taxon>Streptococcus</taxon>
    </lineage>
</organism>
<accession>A0A7H9FH72</accession>
<protein>
    <submittedName>
        <fullName evidence="1">Uncharacterized protein</fullName>
    </submittedName>
</protein>
<dbReference type="AlphaFoldDB" id="A0A7H9FH72"/>
<gene>
    <name evidence="1" type="ORF">HRE59_01645</name>
</gene>
<name>A0A7H9FH72_STROR</name>
<reference evidence="1 2" key="1">
    <citation type="submission" date="2020-05" db="EMBL/GenBank/DDBJ databases">
        <title>A novel sialic acid binding adhesin present in multiple species contributes to the pathogenesis of Infective endocarditis.</title>
        <authorList>
            <person name="Gaytan M.O."/>
            <person name="Singh A.K."/>
            <person name="Woodiga S.A."/>
            <person name="Patel S.A."/>
            <person name="Ann S.-S."/>
            <person name="Vera-Ponce de Leon A."/>
            <person name="McGrath S."/>
            <person name="Miller A."/>
            <person name="Bush J."/>
            <person name="van der Linden M."/>
            <person name="Magrini V."/>
            <person name="Wilson R.K."/>
            <person name="Kitten T."/>
            <person name="King S.J."/>
        </authorList>
    </citation>
    <scope>NUCLEOTIDE SEQUENCE [LARGE SCALE GENOMIC DNA]</scope>
    <source>
        <strain evidence="1 2">SN51445</strain>
    </source>
</reference>
<sequence>MNINDKIDSLEDTKASKAFKEFLKEYIKPAYGAMSKRDFDIMLFMALQKLDVIAETPEIYDVVSSLKVTRAKARNLIYESKLRTSTENDLKDELRGLISSPILKDGDKVSLEIGNPYLVDYIRSELKRLGHITDGSFSNEILKMTVNAYTDLFVSLISESEDKIEKALIACGAKTDTSIQGVIKSIITEFGKKVAGKVGEELVGDLTTDYLSPIMESTIDTTASALKNFITKHFGSSDSN</sequence>
<evidence type="ECO:0000313" key="2">
    <source>
        <dbReference type="Proteomes" id="UP000510865"/>
    </source>
</evidence>
<dbReference type="Proteomes" id="UP000510865">
    <property type="component" value="Chromosome"/>
</dbReference>
<proteinExistence type="predicted"/>